<organism evidence="1 2">
    <name type="scientific">Clonorchis sinensis</name>
    <name type="common">Chinese liver fluke</name>
    <dbReference type="NCBI Taxonomy" id="79923"/>
    <lineage>
        <taxon>Eukaryota</taxon>
        <taxon>Metazoa</taxon>
        <taxon>Spiralia</taxon>
        <taxon>Lophotrochozoa</taxon>
        <taxon>Platyhelminthes</taxon>
        <taxon>Trematoda</taxon>
        <taxon>Digenea</taxon>
        <taxon>Opisthorchiida</taxon>
        <taxon>Opisthorchiata</taxon>
        <taxon>Opisthorchiidae</taxon>
        <taxon>Clonorchis</taxon>
    </lineage>
</organism>
<dbReference type="Proteomes" id="UP000008909">
    <property type="component" value="Unassembled WGS sequence"/>
</dbReference>
<reference key="2">
    <citation type="submission" date="2011-10" db="EMBL/GenBank/DDBJ databases">
        <title>The genome and transcriptome sequence of Clonorchis sinensis provide insights into the carcinogenic liver fluke.</title>
        <authorList>
            <person name="Wang X."/>
            <person name="Huang Y."/>
            <person name="Chen W."/>
            <person name="Liu H."/>
            <person name="Guo L."/>
            <person name="Chen Y."/>
            <person name="Luo F."/>
            <person name="Zhou W."/>
            <person name="Sun J."/>
            <person name="Mao Q."/>
            <person name="Liang P."/>
            <person name="Zhou C."/>
            <person name="Tian Y."/>
            <person name="Men J."/>
            <person name="Lv X."/>
            <person name="Huang L."/>
            <person name="Zhou J."/>
            <person name="Hu Y."/>
            <person name="Li R."/>
            <person name="Zhang F."/>
            <person name="Lei H."/>
            <person name="Li X."/>
            <person name="Hu X."/>
            <person name="Liang C."/>
            <person name="Xu J."/>
            <person name="Wu Z."/>
            <person name="Yu X."/>
        </authorList>
    </citation>
    <scope>NUCLEOTIDE SEQUENCE</scope>
    <source>
        <strain>Henan</strain>
    </source>
</reference>
<proteinExistence type="predicted"/>
<gene>
    <name evidence="1" type="ORF">CLF_106588</name>
</gene>
<evidence type="ECO:0000313" key="1">
    <source>
        <dbReference type="EMBL" id="GAA51673.1"/>
    </source>
</evidence>
<reference evidence="1" key="1">
    <citation type="journal article" date="2011" name="Genome Biol.">
        <title>The draft genome of the carcinogenic human liver fluke Clonorchis sinensis.</title>
        <authorList>
            <person name="Wang X."/>
            <person name="Chen W."/>
            <person name="Huang Y."/>
            <person name="Sun J."/>
            <person name="Men J."/>
            <person name="Liu H."/>
            <person name="Luo F."/>
            <person name="Guo L."/>
            <person name="Lv X."/>
            <person name="Deng C."/>
            <person name="Zhou C."/>
            <person name="Fan Y."/>
            <person name="Li X."/>
            <person name="Huang L."/>
            <person name="Hu Y."/>
            <person name="Liang C."/>
            <person name="Hu X."/>
            <person name="Xu J."/>
            <person name="Yu X."/>
        </authorList>
    </citation>
    <scope>NUCLEOTIDE SEQUENCE [LARGE SCALE GENOMIC DNA]</scope>
    <source>
        <strain evidence="1">Henan</strain>
    </source>
</reference>
<evidence type="ECO:0000313" key="2">
    <source>
        <dbReference type="Proteomes" id="UP000008909"/>
    </source>
</evidence>
<name>G7YFE0_CLOSI</name>
<dbReference type="EMBL" id="DF143184">
    <property type="protein sequence ID" value="GAA51673.1"/>
    <property type="molecule type" value="Genomic_DNA"/>
</dbReference>
<accession>G7YFE0</accession>
<sequence length="61" mass="7030">METQVVEKCIPVLIHTAGGFLCNNCPLHTHTNVRKDELLFACKFPDCGRRFRNNARLNCRQ</sequence>
<dbReference type="AlphaFoldDB" id="G7YFE0"/>
<protein>
    <submittedName>
        <fullName evidence="1">Uncharacterized protein</fullName>
    </submittedName>
</protein>
<keyword evidence="2" id="KW-1185">Reference proteome</keyword>